<gene>
    <name evidence="1" type="ORF">IHE45_14G014300</name>
</gene>
<dbReference type="EMBL" id="CM037024">
    <property type="protein sequence ID" value="KAH7662832.1"/>
    <property type="molecule type" value="Genomic_DNA"/>
</dbReference>
<keyword evidence="2" id="KW-1185">Reference proteome</keyword>
<evidence type="ECO:0000313" key="2">
    <source>
        <dbReference type="Proteomes" id="UP000827976"/>
    </source>
</evidence>
<organism evidence="1 2">
    <name type="scientific">Dioscorea alata</name>
    <name type="common">Purple yam</name>
    <dbReference type="NCBI Taxonomy" id="55571"/>
    <lineage>
        <taxon>Eukaryota</taxon>
        <taxon>Viridiplantae</taxon>
        <taxon>Streptophyta</taxon>
        <taxon>Embryophyta</taxon>
        <taxon>Tracheophyta</taxon>
        <taxon>Spermatophyta</taxon>
        <taxon>Magnoliopsida</taxon>
        <taxon>Liliopsida</taxon>
        <taxon>Dioscoreales</taxon>
        <taxon>Dioscoreaceae</taxon>
        <taxon>Dioscorea</taxon>
    </lineage>
</organism>
<protein>
    <submittedName>
        <fullName evidence="1">WRKY domain-containing protein</fullName>
    </submittedName>
</protein>
<evidence type="ECO:0000313" key="1">
    <source>
        <dbReference type="EMBL" id="KAH7662832.1"/>
    </source>
</evidence>
<dbReference type="Proteomes" id="UP000827976">
    <property type="component" value="Chromosome 14"/>
</dbReference>
<accession>A0ACB7UQ88</accession>
<comment type="caution">
    <text evidence="1">The sequence shown here is derived from an EMBL/GenBank/DDBJ whole genome shotgun (WGS) entry which is preliminary data.</text>
</comment>
<proteinExistence type="predicted"/>
<name>A0ACB7UQ88_DIOAL</name>
<sequence length="123" mass="13505">MLKIFHLLEYSVNSSCGNLRSYYKCTYSGCNVRKHVERASTDPKAVSTIYEGKHNHDVPAARSSSHNNANVVVVAGVVAANIIQPKIHNQATQVIEIGVDVLFLYDGVRSIPHSFSSGTFMIL</sequence>
<reference evidence="2" key="1">
    <citation type="journal article" date="2022" name="Nat. Commun.">
        <title>Chromosome evolution and the genetic basis of agronomically important traits in greater yam.</title>
        <authorList>
            <person name="Bredeson J.V."/>
            <person name="Lyons J.B."/>
            <person name="Oniyinde I.O."/>
            <person name="Okereke N.R."/>
            <person name="Kolade O."/>
            <person name="Nnabue I."/>
            <person name="Nwadili C.O."/>
            <person name="Hribova E."/>
            <person name="Parker M."/>
            <person name="Nwogha J."/>
            <person name="Shu S."/>
            <person name="Carlson J."/>
            <person name="Kariba R."/>
            <person name="Muthemba S."/>
            <person name="Knop K."/>
            <person name="Barton G.J."/>
            <person name="Sherwood A.V."/>
            <person name="Lopez-Montes A."/>
            <person name="Asiedu R."/>
            <person name="Jamnadass R."/>
            <person name="Muchugi A."/>
            <person name="Goodstein D."/>
            <person name="Egesi C.N."/>
            <person name="Featherston J."/>
            <person name="Asfaw A."/>
            <person name="Simpson G.G."/>
            <person name="Dolezel J."/>
            <person name="Hendre P.S."/>
            <person name="Van Deynze A."/>
            <person name="Kumar P.L."/>
            <person name="Obidiegwu J.E."/>
            <person name="Bhattacharjee R."/>
            <person name="Rokhsar D.S."/>
        </authorList>
    </citation>
    <scope>NUCLEOTIDE SEQUENCE [LARGE SCALE GENOMIC DNA]</scope>
    <source>
        <strain evidence="2">cv. TDa95/00328</strain>
    </source>
</reference>